<comment type="caution">
    <text evidence="1">The sequence shown here is derived from an EMBL/GenBank/DDBJ whole genome shotgun (WGS) entry which is preliminary data.</text>
</comment>
<proteinExistence type="predicted"/>
<dbReference type="Proteomes" id="UP000830835">
    <property type="component" value="Unassembled WGS sequence"/>
</dbReference>
<protein>
    <submittedName>
        <fullName evidence="1">Uncharacterized protein</fullName>
    </submittedName>
</protein>
<reference evidence="1" key="1">
    <citation type="submission" date="2021-02" db="EMBL/GenBank/DDBJ databases">
        <title>The CRISPR/cas machinery reduction and long-range gene transfer in the hot spring cyanobacterium Synechococcus.</title>
        <authorList>
            <person name="Dvorak P."/>
            <person name="Jahodarova E."/>
            <person name="Hasler P."/>
            <person name="Poulickova A."/>
        </authorList>
    </citation>
    <scope>NUCLEOTIDE SEQUENCE</scope>
    <source>
        <strain evidence="1">Rupite</strain>
    </source>
</reference>
<gene>
    <name evidence="1" type="ORF">JX360_15605</name>
</gene>
<name>A0ABT0CEV2_THEVL</name>
<sequence>MQVGLSQRELTELAQKSAQLILSGREGDSEALTQYKSSAQFRAGVQLACAAMVLVLAENNDRISQQLASLLKEKAS</sequence>
<keyword evidence="2" id="KW-1185">Reference proteome</keyword>
<dbReference type="EMBL" id="JAFIRA010000056">
    <property type="protein sequence ID" value="MCJ2544314.1"/>
    <property type="molecule type" value="Genomic_DNA"/>
</dbReference>
<dbReference type="RefSeq" id="WP_244352757.1">
    <property type="nucleotide sequence ID" value="NZ_JAFIRA010000056.1"/>
</dbReference>
<organism evidence="1 2">
    <name type="scientific">Thermostichus vulcanus str. 'Rupite'</name>
    <dbReference type="NCBI Taxonomy" id="2813851"/>
    <lineage>
        <taxon>Bacteria</taxon>
        <taxon>Bacillati</taxon>
        <taxon>Cyanobacteriota</taxon>
        <taxon>Cyanophyceae</taxon>
        <taxon>Thermostichales</taxon>
        <taxon>Thermostichaceae</taxon>
        <taxon>Thermostichus</taxon>
    </lineage>
</organism>
<evidence type="ECO:0000313" key="1">
    <source>
        <dbReference type="EMBL" id="MCJ2544314.1"/>
    </source>
</evidence>
<evidence type="ECO:0000313" key="2">
    <source>
        <dbReference type="Proteomes" id="UP000830835"/>
    </source>
</evidence>
<accession>A0ABT0CEV2</accession>